<dbReference type="Pfam" id="PF07366">
    <property type="entry name" value="SnoaL"/>
    <property type="match status" value="1"/>
</dbReference>
<dbReference type="Proteomes" id="UP000559626">
    <property type="component" value="Unassembled WGS sequence"/>
</dbReference>
<dbReference type="InterPro" id="IPR032710">
    <property type="entry name" value="NTF2-like_dom_sf"/>
</dbReference>
<organism evidence="1 2">
    <name type="scientific">Hymenobacter polaris</name>
    <dbReference type="NCBI Taxonomy" id="2682546"/>
    <lineage>
        <taxon>Bacteria</taxon>
        <taxon>Pseudomonadati</taxon>
        <taxon>Bacteroidota</taxon>
        <taxon>Cytophagia</taxon>
        <taxon>Cytophagales</taxon>
        <taxon>Hymenobacteraceae</taxon>
        <taxon>Hymenobacter</taxon>
    </lineage>
</organism>
<dbReference type="EMBL" id="JABBGH010000001">
    <property type="protein sequence ID" value="NML64401.1"/>
    <property type="molecule type" value="Genomic_DNA"/>
</dbReference>
<comment type="caution">
    <text evidence="1">The sequence shown here is derived from an EMBL/GenBank/DDBJ whole genome shotgun (WGS) entry which is preliminary data.</text>
</comment>
<dbReference type="InterPro" id="IPR009959">
    <property type="entry name" value="Cyclase_SnoaL-like"/>
</dbReference>
<sequence>MSLEANKAVVRAYVDAILVKRDFSKFPDYTAPGFYIDRSAVPEAIVGENALHSQMDMLYGAFPDLDLKVVDMVAEGDKVVVRFEAPGTHQHPFAGIEGTGRRATWKGLVMYHVVDGKLTEAWANWDDWGLINQLK</sequence>
<dbReference type="GO" id="GO:0030638">
    <property type="term" value="P:polyketide metabolic process"/>
    <property type="evidence" value="ECO:0007669"/>
    <property type="project" value="InterPro"/>
</dbReference>
<evidence type="ECO:0000313" key="2">
    <source>
        <dbReference type="Proteomes" id="UP000559626"/>
    </source>
</evidence>
<reference evidence="1 2" key="1">
    <citation type="submission" date="2020-04" db="EMBL/GenBank/DDBJ databases">
        <title>Hymenobacter polaris sp. nov., isolated from Arctic soil.</title>
        <authorList>
            <person name="Dahal R.H."/>
        </authorList>
    </citation>
    <scope>NUCLEOTIDE SEQUENCE [LARGE SCALE GENOMIC DNA]</scope>
    <source>
        <strain evidence="1 2">RP-2-7</strain>
    </source>
</reference>
<protein>
    <submittedName>
        <fullName evidence="1">Ester cyclase</fullName>
    </submittedName>
</protein>
<proteinExistence type="predicted"/>
<gene>
    <name evidence="1" type="ORF">HHL22_04200</name>
</gene>
<name>A0A7Y0ABP1_9BACT</name>
<keyword evidence="2" id="KW-1185">Reference proteome</keyword>
<dbReference type="SUPFAM" id="SSF54427">
    <property type="entry name" value="NTF2-like"/>
    <property type="match status" value="1"/>
</dbReference>
<dbReference type="Gene3D" id="3.10.450.50">
    <property type="match status" value="1"/>
</dbReference>
<accession>A0A7Y0ABP1</accession>
<dbReference type="AlphaFoldDB" id="A0A7Y0ABP1"/>
<dbReference type="PANTHER" id="PTHR38436">
    <property type="entry name" value="POLYKETIDE CYCLASE SNOAL-LIKE DOMAIN"/>
    <property type="match status" value="1"/>
</dbReference>
<dbReference type="RefSeq" id="WP_169529701.1">
    <property type="nucleotide sequence ID" value="NZ_JABBGH010000001.1"/>
</dbReference>
<dbReference type="PANTHER" id="PTHR38436:SF1">
    <property type="entry name" value="ESTER CYCLASE"/>
    <property type="match status" value="1"/>
</dbReference>
<evidence type="ECO:0000313" key="1">
    <source>
        <dbReference type="EMBL" id="NML64401.1"/>
    </source>
</evidence>